<evidence type="ECO:0000313" key="2">
    <source>
        <dbReference type="EMBL" id="KAF6030610.1"/>
    </source>
</evidence>
<sequence>MLIRNSLNNYYLKICTEEPESKQVLQKYFEDVSVKISNNRVRQFIAQTPSKQEYDELVNTTSATHTGNRLSISPFQKPEPTLIEVKVLPNQSAKEMYKLMVTHLKKRYMMSPLLSLSNPMITCSAARLMVSIKTHLLNDGVVVAASIADESESFQSEETLTTNMVLVRASAGLSVAKKLMQKHSGKFQSQLAPDACTVVGNKDKFMKYRASVELYSPPKVWDTHISDSSKYSHIEVKKLKHMSKEEMYQLLEIHLESYDVVPAKLEQCYDTKNHLYRYDMRPAEITKLLEVEQYLDSDDKNSKLAITPRSTGFHVLVESAKRDKKCRLTEKKLRAAFGLNGKFLTEITALQRISEYVYEMQMATCSAAGLLVAVGNHELKDGVSVEVSFRGGDEDDSSSSDTETGSDTAEEVPIPVERRDDNLMTKIVKKPEASVNLLLSNLGEDIDVETLHYWVKTVFHEWPSSILQSMDGEKAIVKVNVDSNQKIDQTLEALSQPHFLLYDQRVSVKRLSSTKCVEVICSTNKPGATISEDDIEAYFTNPHHVNNAKPFVEILKSKILDQPAFILTYSDSRDVENVLQRKFYKYSAWEFEVLEFWSEIGLTNRTNLISSYDEVDTPLQKPVLFINDVKRDEMATLKLHVKDIAQVSEDEVETCQFLQQTSSTVELAYKDPKVTQSVHQQKSSPTFRGRQLKMELVLPEFKGHHDRHRVRVSGLTEELDPEKLRFYLSALSNNSVTQMSFNKEQTRAIAEFEEPLSDNSLLTRCKRIPIQRLPWPQG</sequence>
<organism evidence="2 3">
    <name type="scientific">Bugula neritina</name>
    <name type="common">Brown bryozoan</name>
    <name type="synonym">Sertularia neritina</name>
    <dbReference type="NCBI Taxonomy" id="10212"/>
    <lineage>
        <taxon>Eukaryota</taxon>
        <taxon>Metazoa</taxon>
        <taxon>Spiralia</taxon>
        <taxon>Lophotrochozoa</taxon>
        <taxon>Bryozoa</taxon>
        <taxon>Gymnolaemata</taxon>
        <taxon>Cheilostomatida</taxon>
        <taxon>Flustrina</taxon>
        <taxon>Buguloidea</taxon>
        <taxon>Bugulidae</taxon>
        <taxon>Bugula</taxon>
    </lineage>
</organism>
<accession>A0A7J7JW23</accession>
<feature type="region of interest" description="Disordered" evidence="1">
    <location>
        <begin position="388"/>
        <end position="412"/>
    </location>
</feature>
<evidence type="ECO:0000256" key="1">
    <source>
        <dbReference type="SAM" id="MobiDB-lite"/>
    </source>
</evidence>
<dbReference type="Proteomes" id="UP000593567">
    <property type="component" value="Unassembled WGS sequence"/>
</dbReference>
<keyword evidence="3" id="KW-1185">Reference proteome</keyword>
<proteinExistence type="predicted"/>
<reference evidence="2" key="1">
    <citation type="submission" date="2020-06" db="EMBL/GenBank/DDBJ databases">
        <title>Draft genome of Bugula neritina, a colonial animal packing powerful symbionts and potential medicines.</title>
        <authorList>
            <person name="Rayko M."/>
        </authorList>
    </citation>
    <scope>NUCLEOTIDE SEQUENCE [LARGE SCALE GENOMIC DNA]</scope>
    <source>
        <strain evidence="2">Kwan_BN1</strain>
    </source>
</reference>
<gene>
    <name evidence="2" type="ORF">EB796_011092</name>
</gene>
<protein>
    <submittedName>
        <fullName evidence="2">Uncharacterized protein</fullName>
    </submittedName>
</protein>
<comment type="caution">
    <text evidence="2">The sequence shown here is derived from an EMBL/GenBank/DDBJ whole genome shotgun (WGS) entry which is preliminary data.</text>
</comment>
<dbReference type="AlphaFoldDB" id="A0A7J7JW23"/>
<name>A0A7J7JW23_BUGNE</name>
<dbReference type="EMBL" id="VXIV02001685">
    <property type="protein sequence ID" value="KAF6030610.1"/>
    <property type="molecule type" value="Genomic_DNA"/>
</dbReference>
<evidence type="ECO:0000313" key="3">
    <source>
        <dbReference type="Proteomes" id="UP000593567"/>
    </source>
</evidence>